<dbReference type="GO" id="GO:0005813">
    <property type="term" value="C:centrosome"/>
    <property type="evidence" value="ECO:0007669"/>
    <property type="project" value="TreeGrafter"/>
</dbReference>
<dbReference type="GO" id="GO:0005765">
    <property type="term" value="C:lysosomal membrane"/>
    <property type="evidence" value="ECO:0007669"/>
    <property type="project" value="TreeGrafter"/>
</dbReference>
<feature type="compositionally biased region" description="Polar residues" evidence="1">
    <location>
        <begin position="62"/>
        <end position="74"/>
    </location>
</feature>
<dbReference type="InterPro" id="IPR057946">
    <property type="entry name" value="TPR_ZFYVE26"/>
</dbReference>
<evidence type="ECO:0000313" key="4">
    <source>
        <dbReference type="Proteomes" id="UP001163046"/>
    </source>
</evidence>
<reference evidence="3" key="1">
    <citation type="submission" date="2023-01" db="EMBL/GenBank/DDBJ databases">
        <title>Genome assembly of the deep-sea coral Lophelia pertusa.</title>
        <authorList>
            <person name="Herrera S."/>
            <person name="Cordes E."/>
        </authorList>
    </citation>
    <scope>NUCLEOTIDE SEQUENCE</scope>
    <source>
        <strain evidence="3">USNM1676648</strain>
        <tissue evidence="3">Polyp</tissue>
    </source>
</reference>
<dbReference type="OrthoDB" id="1936617at2759"/>
<dbReference type="Proteomes" id="UP001163046">
    <property type="component" value="Unassembled WGS sequence"/>
</dbReference>
<dbReference type="InterPro" id="IPR028730">
    <property type="entry name" value="ZFYVE26"/>
</dbReference>
<protein>
    <submittedName>
        <fullName evidence="3">Zinc finger FYVE domain-containing protein 26</fullName>
    </submittedName>
</protein>
<dbReference type="PANTHER" id="PTHR46591">
    <property type="entry name" value="ZINC FINGER FYVE DOMAIN-CONTAINING PROTEIN 26"/>
    <property type="match status" value="1"/>
</dbReference>
<evidence type="ECO:0000256" key="1">
    <source>
        <dbReference type="SAM" id="MobiDB-lite"/>
    </source>
</evidence>
<feature type="non-terminal residue" evidence="3">
    <location>
        <position position="1"/>
    </location>
</feature>
<dbReference type="GO" id="GO:0032465">
    <property type="term" value="P:regulation of cytokinesis"/>
    <property type="evidence" value="ECO:0007669"/>
    <property type="project" value="TreeGrafter"/>
</dbReference>
<dbReference type="Pfam" id="PF25569">
    <property type="entry name" value="TPR_ZFYVE26"/>
    <property type="match status" value="1"/>
</dbReference>
<gene>
    <name evidence="3" type="primary">ZFYVE26_1</name>
    <name evidence="3" type="ORF">OS493_028183</name>
</gene>
<accession>A0A9X0CPV6</accession>
<feature type="domain" description="ZFYVE26-like TPR repeats" evidence="2">
    <location>
        <begin position="1"/>
        <end position="43"/>
    </location>
</feature>
<dbReference type="GO" id="GO:0000724">
    <property type="term" value="P:double-strand break repair via homologous recombination"/>
    <property type="evidence" value="ECO:0007669"/>
    <property type="project" value="InterPro"/>
</dbReference>
<name>A0A9X0CPV6_9CNID</name>
<evidence type="ECO:0000313" key="3">
    <source>
        <dbReference type="EMBL" id="KAJ7371021.1"/>
    </source>
</evidence>
<proteinExistence type="predicted"/>
<sequence>INAYLMCGKLKSAYLIAVKGDRVDAIREIAEVAEKTGQGKMWRSAPSTCLSMRREGKLRNGAQHSGNTLQNTTD</sequence>
<feature type="region of interest" description="Disordered" evidence="1">
    <location>
        <begin position="53"/>
        <end position="74"/>
    </location>
</feature>
<keyword evidence="4" id="KW-1185">Reference proteome</keyword>
<dbReference type="AlphaFoldDB" id="A0A9X0CPV6"/>
<comment type="caution">
    <text evidence="3">The sequence shown here is derived from an EMBL/GenBank/DDBJ whole genome shotgun (WGS) entry which is preliminary data.</text>
</comment>
<evidence type="ECO:0000259" key="2">
    <source>
        <dbReference type="Pfam" id="PF25569"/>
    </source>
</evidence>
<dbReference type="GO" id="GO:0032266">
    <property type="term" value="F:phosphatidylinositol-3-phosphate binding"/>
    <property type="evidence" value="ECO:0007669"/>
    <property type="project" value="InterPro"/>
</dbReference>
<dbReference type="PANTHER" id="PTHR46591:SF1">
    <property type="entry name" value="ZINC FINGER FYVE DOMAIN-CONTAINING PROTEIN 26"/>
    <property type="match status" value="1"/>
</dbReference>
<dbReference type="EMBL" id="MU826852">
    <property type="protein sequence ID" value="KAJ7371021.1"/>
    <property type="molecule type" value="Genomic_DNA"/>
</dbReference>
<dbReference type="GO" id="GO:0000281">
    <property type="term" value="P:mitotic cytokinesis"/>
    <property type="evidence" value="ECO:0007669"/>
    <property type="project" value="InterPro"/>
</dbReference>
<dbReference type="GO" id="GO:0030496">
    <property type="term" value="C:midbody"/>
    <property type="evidence" value="ECO:0007669"/>
    <property type="project" value="TreeGrafter"/>
</dbReference>
<organism evidence="3 4">
    <name type="scientific">Desmophyllum pertusum</name>
    <dbReference type="NCBI Taxonomy" id="174260"/>
    <lineage>
        <taxon>Eukaryota</taxon>
        <taxon>Metazoa</taxon>
        <taxon>Cnidaria</taxon>
        <taxon>Anthozoa</taxon>
        <taxon>Hexacorallia</taxon>
        <taxon>Scleractinia</taxon>
        <taxon>Caryophylliina</taxon>
        <taxon>Caryophylliidae</taxon>
        <taxon>Desmophyllum</taxon>
    </lineage>
</organism>